<accession>A0A9N9ABC5</accession>
<dbReference type="AlphaFoldDB" id="A0A9N9ABC5"/>
<dbReference type="EMBL" id="CAJVPJ010000434">
    <property type="protein sequence ID" value="CAG8524120.1"/>
    <property type="molecule type" value="Genomic_DNA"/>
</dbReference>
<protein>
    <submittedName>
        <fullName evidence="2">10993_t:CDS:1</fullName>
    </submittedName>
</protein>
<sequence>MPTTRSATATSASSRDAAATSPSSRDVANVLKRRCHDSVWPFEEEHSNRVAPPVSLRWDYVVVNRLPKGLSSVGIKDILDAMQFR</sequence>
<evidence type="ECO:0000256" key="1">
    <source>
        <dbReference type="SAM" id="MobiDB-lite"/>
    </source>
</evidence>
<keyword evidence="3" id="KW-1185">Reference proteome</keyword>
<evidence type="ECO:0000313" key="2">
    <source>
        <dbReference type="EMBL" id="CAG8524120.1"/>
    </source>
</evidence>
<evidence type="ECO:0000313" key="3">
    <source>
        <dbReference type="Proteomes" id="UP000789572"/>
    </source>
</evidence>
<organism evidence="2 3">
    <name type="scientific">Paraglomus occultum</name>
    <dbReference type="NCBI Taxonomy" id="144539"/>
    <lineage>
        <taxon>Eukaryota</taxon>
        <taxon>Fungi</taxon>
        <taxon>Fungi incertae sedis</taxon>
        <taxon>Mucoromycota</taxon>
        <taxon>Glomeromycotina</taxon>
        <taxon>Glomeromycetes</taxon>
        <taxon>Paraglomerales</taxon>
        <taxon>Paraglomeraceae</taxon>
        <taxon>Paraglomus</taxon>
    </lineage>
</organism>
<dbReference type="Proteomes" id="UP000789572">
    <property type="component" value="Unassembled WGS sequence"/>
</dbReference>
<feature type="region of interest" description="Disordered" evidence="1">
    <location>
        <begin position="1"/>
        <end position="28"/>
    </location>
</feature>
<name>A0A9N9ABC5_9GLOM</name>
<proteinExistence type="predicted"/>
<feature type="compositionally biased region" description="Low complexity" evidence="1">
    <location>
        <begin position="1"/>
        <end position="26"/>
    </location>
</feature>
<comment type="caution">
    <text evidence="2">The sequence shown here is derived from an EMBL/GenBank/DDBJ whole genome shotgun (WGS) entry which is preliminary data.</text>
</comment>
<gene>
    <name evidence="2" type="ORF">POCULU_LOCUS3730</name>
</gene>
<reference evidence="2" key="1">
    <citation type="submission" date="2021-06" db="EMBL/GenBank/DDBJ databases">
        <authorList>
            <person name="Kallberg Y."/>
            <person name="Tangrot J."/>
            <person name="Rosling A."/>
        </authorList>
    </citation>
    <scope>NUCLEOTIDE SEQUENCE</scope>
    <source>
        <strain evidence="2">IA702</strain>
    </source>
</reference>